<proteinExistence type="predicted"/>
<evidence type="ECO:0000256" key="1">
    <source>
        <dbReference type="ARBA" id="ARBA00022801"/>
    </source>
</evidence>
<feature type="signal peptide" evidence="2">
    <location>
        <begin position="1"/>
        <end position="20"/>
    </location>
</feature>
<dbReference type="Pfam" id="PF03629">
    <property type="entry name" value="SASA"/>
    <property type="match status" value="1"/>
</dbReference>
<protein>
    <recommendedName>
        <fullName evidence="3">Sialate O-acetylesterase domain-containing protein</fullName>
    </recommendedName>
</protein>
<gene>
    <name evidence="4" type="ORF">GDO81_016233</name>
</gene>
<evidence type="ECO:0000259" key="3">
    <source>
        <dbReference type="Pfam" id="PF03629"/>
    </source>
</evidence>
<dbReference type="InterPro" id="IPR036514">
    <property type="entry name" value="SGNH_hydro_sf"/>
</dbReference>
<dbReference type="GO" id="GO:0001681">
    <property type="term" value="F:sialate O-acetylesterase activity"/>
    <property type="evidence" value="ECO:0007669"/>
    <property type="project" value="InterPro"/>
</dbReference>
<dbReference type="PANTHER" id="PTHR22901">
    <property type="entry name" value="SIALATE O-ACETYLESTERASE"/>
    <property type="match status" value="1"/>
</dbReference>
<dbReference type="InterPro" id="IPR005181">
    <property type="entry name" value="SASA"/>
</dbReference>
<evidence type="ECO:0000313" key="4">
    <source>
        <dbReference type="EMBL" id="KAG8563891.1"/>
    </source>
</evidence>
<dbReference type="PANTHER" id="PTHR22901:SF0">
    <property type="entry name" value="SIALATE O-ACETYLESTERASE"/>
    <property type="match status" value="1"/>
</dbReference>
<dbReference type="SUPFAM" id="SSF52266">
    <property type="entry name" value="SGNH hydrolase"/>
    <property type="match status" value="1"/>
</dbReference>
<comment type="caution">
    <text evidence="4">The sequence shown here is derived from an EMBL/GenBank/DDBJ whole genome shotgun (WGS) entry which is preliminary data.</text>
</comment>
<sequence length="518" mass="58512">MIQLLLQILLLPLLFTRTDATFRFASYYGDHMVLQQKPSQAVVWGFGEVGAMVTVTLLRGMDTISKTAVIVKGDVGVWKVLLDPMDYGGPYHLIAHQTFKQEITSIHLDDVLFGDVWLCGGQSNMEMTVSQIFNASKELELASQYPYVRLFTASLVTSDIELLDLAKVDLEWSIPTRKNLGNGDFTYFSAVCWIFGRHLAQKLKYPIGLVESVWGGTPVEAWSSKTALSNCGLSESSKEKIQSRFEVTDTATGPCQYTVLWNAMIHPLLNMTIKGAIWYQGEANTGLNTHLYNCTFPTLIQDWRRSFHEGSLGQTDPNFPFGFVQLSTFMKTQPHDNYPEIRWHQTADYGYAPNPKMPNTFMAVAMDLGDDDSPYGCVHPRDKHTVAYRLYLGAQAIAYGDQSVPFQGPFPETIDVYYNYSYMNITYNEELLINHTCGQIFEVFCSVGININGESHYAWVPAPAKSPSSKVVTVLFKGCSHISAVRYAWYDWPCEYKKCPIYGIHSRLPAPLFIKYFK</sequence>
<dbReference type="InterPro" id="IPR039329">
    <property type="entry name" value="SIAE"/>
</dbReference>
<accession>A0AAV7ARN5</accession>
<keyword evidence="2" id="KW-0732">Signal</keyword>
<organism evidence="4 5">
    <name type="scientific">Engystomops pustulosus</name>
    <name type="common">Tungara frog</name>
    <name type="synonym">Physalaemus pustulosus</name>
    <dbReference type="NCBI Taxonomy" id="76066"/>
    <lineage>
        <taxon>Eukaryota</taxon>
        <taxon>Metazoa</taxon>
        <taxon>Chordata</taxon>
        <taxon>Craniata</taxon>
        <taxon>Vertebrata</taxon>
        <taxon>Euteleostomi</taxon>
        <taxon>Amphibia</taxon>
        <taxon>Batrachia</taxon>
        <taxon>Anura</taxon>
        <taxon>Neobatrachia</taxon>
        <taxon>Hyloidea</taxon>
        <taxon>Leptodactylidae</taxon>
        <taxon>Leiuperinae</taxon>
        <taxon>Engystomops</taxon>
    </lineage>
</organism>
<keyword evidence="5" id="KW-1185">Reference proteome</keyword>
<feature type="domain" description="Sialate O-acetylesterase" evidence="3">
    <location>
        <begin position="115"/>
        <end position="370"/>
    </location>
</feature>
<dbReference type="EMBL" id="WNYA01000007">
    <property type="protein sequence ID" value="KAG8563891.1"/>
    <property type="molecule type" value="Genomic_DNA"/>
</dbReference>
<dbReference type="GO" id="GO:0005975">
    <property type="term" value="P:carbohydrate metabolic process"/>
    <property type="evidence" value="ECO:0007669"/>
    <property type="project" value="TreeGrafter"/>
</dbReference>
<name>A0AAV7ARN5_ENGPU</name>
<dbReference type="Gene3D" id="3.40.50.1110">
    <property type="entry name" value="SGNH hydrolase"/>
    <property type="match status" value="1"/>
</dbReference>
<evidence type="ECO:0000313" key="5">
    <source>
        <dbReference type="Proteomes" id="UP000824782"/>
    </source>
</evidence>
<dbReference type="AlphaFoldDB" id="A0AAV7ARN5"/>
<evidence type="ECO:0000256" key="2">
    <source>
        <dbReference type="SAM" id="SignalP"/>
    </source>
</evidence>
<reference evidence="4" key="1">
    <citation type="thesis" date="2020" institute="ProQuest LLC" country="789 East Eisenhower Parkway, Ann Arbor, MI, USA">
        <title>Comparative Genomics and Chromosome Evolution.</title>
        <authorList>
            <person name="Mudd A.B."/>
        </authorList>
    </citation>
    <scope>NUCLEOTIDE SEQUENCE</scope>
    <source>
        <strain evidence="4">237g6f4</strain>
        <tissue evidence="4">Blood</tissue>
    </source>
</reference>
<keyword evidence="1" id="KW-0378">Hydrolase</keyword>
<feature type="chain" id="PRO_5043876957" description="Sialate O-acetylesterase domain-containing protein" evidence="2">
    <location>
        <begin position="21"/>
        <end position="518"/>
    </location>
</feature>
<dbReference type="Proteomes" id="UP000824782">
    <property type="component" value="Unassembled WGS sequence"/>
</dbReference>